<keyword evidence="5" id="KW-0812">Transmembrane</keyword>
<keyword evidence="8" id="KW-1185">Reference proteome</keyword>
<feature type="transmembrane region" description="Helical" evidence="5">
    <location>
        <begin position="164"/>
        <end position="182"/>
    </location>
</feature>
<dbReference type="OrthoDB" id="307533at2759"/>
<dbReference type="InterPro" id="IPR011009">
    <property type="entry name" value="Kinase-like_dom_sf"/>
</dbReference>
<dbReference type="GO" id="GO:0004674">
    <property type="term" value="F:protein serine/threonine kinase activity"/>
    <property type="evidence" value="ECO:0007669"/>
    <property type="project" value="TreeGrafter"/>
</dbReference>
<dbReference type="Proteomes" id="UP000187209">
    <property type="component" value="Unassembled WGS sequence"/>
</dbReference>
<dbReference type="InterPro" id="IPR051681">
    <property type="entry name" value="Ser/Thr_Kinases-Pseudokinases"/>
</dbReference>
<feature type="transmembrane region" description="Helical" evidence="5">
    <location>
        <begin position="242"/>
        <end position="263"/>
    </location>
</feature>
<keyword evidence="5" id="KW-0472">Membrane</keyword>
<evidence type="ECO:0000256" key="2">
    <source>
        <dbReference type="ARBA" id="ARBA00022741"/>
    </source>
</evidence>
<dbReference type="SUPFAM" id="SSF56112">
    <property type="entry name" value="Protein kinase-like (PK-like)"/>
    <property type="match status" value="1"/>
</dbReference>
<accession>A0A1R2BM08</accession>
<dbReference type="PANTHER" id="PTHR44329:SF288">
    <property type="entry name" value="MITOGEN-ACTIVATED PROTEIN KINASE KINASE KINASE 20"/>
    <property type="match status" value="1"/>
</dbReference>
<dbReference type="GO" id="GO:0005524">
    <property type="term" value="F:ATP binding"/>
    <property type="evidence" value="ECO:0007669"/>
    <property type="project" value="UniProtKB-KW"/>
</dbReference>
<evidence type="ECO:0000256" key="4">
    <source>
        <dbReference type="ARBA" id="ARBA00022840"/>
    </source>
</evidence>
<dbReference type="EMBL" id="MPUH01000567">
    <property type="protein sequence ID" value="OMJ77585.1"/>
    <property type="molecule type" value="Genomic_DNA"/>
</dbReference>
<reference evidence="7 8" key="1">
    <citation type="submission" date="2016-11" db="EMBL/GenBank/DDBJ databases">
        <title>The macronuclear genome of Stentor coeruleus: a giant cell with tiny introns.</title>
        <authorList>
            <person name="Slabodnick M."/>
            <person name="Ruby J.G."/>
            <person name="Reiff S.B."/>
            <person name="Swart E.C."/>
            <person name="Gosai S."/>
            <person name="Prabakaran S."/>
            <person name="Witkowska E."/>
            <person name="Larue G.E."/>
            <person name="Fisher S."/>
            <person name="Freeman R.M."/>
            <person name="Gunawardena J."/>
            <person name="Chu W."/>
            <person name="Stover N.A."/>
            <person name="Gregory B.D."/>
            <person name="Nowacki M."/>
            <person name="Derisi J."/>
            <person name="Roy S.W."/>
            <person name="Marshall W.F."/>
            <person name="Sood P."/>
        </authorList>
    </citation>
    <scope>NUCLEOTIDE SEQUENCE [LARGE SCALE GENOMIC DNA]</scope>
    <source>
        <strain evidence="7">WM001</strain>
    </source>
</reference>
<name>A0A1R2BM08_9CILI</name>
<proteinExistence type="predicted"/>
<dbReference type="PROSITE" id="PS50011">
    <property type="entry name" value="PROTEIN_KINASE_DOM"/>
    <property type="match status" value="1"/>
</dbReference>
<dbReference type="Gene3D" id="1.10.510.10">
    <property type="entry name" value="Transferase(Phosphotransferase) domain 1"/>
    <property type="match status" value="1"/>
</dbReference>
<evidence type="ECO:0000256" key="1">
    <source>
        <dbReference type="ARBA" id="ARBA00022679"/>
    </source>
</evidence>
<feature type="transmembrane region" description="Helical" evidence="5">
    <location>
        <begin position="202"/>
        <end position="222"/>
    </location>
</feature>
<sequence length="572" mass="66101">MVSQNLYIPIVLTLSLVYTLTFGFCMYKTNKFNYFNDEWRHTKIFYISVIVQTFLRMTTSTLLTFGIPEQDRYISYITLMRSIPDSLFFINYLLLAYQTLSIFYHSHMENNIQVSLLMHFSRPKFRKARKIIGLLMIGWLGFMGLIYTLLISGDLQNAHIDAEFTAVNLISATFVLIFLMYLNSKYSETPFKSQQDRYNSEIVSSILLIWTIGRYFKGFLGLLNLKSASFLSYLSSSDTSDIGGALMFVTQSLVCEVLCFYVVMDYRFINIFITQDRANMSKSDNYAEFLTGNSIQEVQIDTGPYIEPHCITNIAFYKKRPQGLGELYTGLYQNKKIIYRKINFSRISGYIIEDIKLEIQELKKISTPGMITFYGAMMNLPEIGLVFAEIPKSLYRIFHEDQIIMSLKDKTGLIKRIIRVVQNLHHQGMAHGHLSSHNILIKKDNRPIISDFGLEKLKKYAGLTINYTNKNIWTSPELLKDTSLTVLKANFSDDVYSIGVIIWEIITGDIPYSDIEIQDLKNEICINGIRPRLPEYFPKDLIKILKSCWAPAETRASMQDVYNKVTNMKLTN</sequence>
<keyword evidence="3" id="KW-0418">Kinase</keyword>
<dbReference type="AlphaFoldDB" id="A0A1R2BM08"/>
<feature type="transmembrane region" description="Helical" evidence="5">
    <location>
        <begin position="44"/>
        <end position="67"/>
    </location>
</feature>
<protein>
    <recommendedName>
        <fullName evidence="6">Protein kinase domain-containing protein</fullName>
    </recommendedName>
</protein>
<evidence type="ECO:0000256" key="3">
    <source>
        <dbReference type="ARBA" id="ARBA00022777"/>
    </source>
</evidence>
<comment type="caution">
    <text evidence="7">The sequence shown here is derived from an EMBL/GenBank/DDBJ whole genome shotgun (WGS) entry which is preliminary data.</text>
</comment>
<dbReference type="PANTHER" id="PTHR44329">
    <property type="entry name" value="SERINE/THREONINE-PROTEIN KINASE TNNI3K-RELATED"/>
    <property type="match status" value="1"/>
</dbReference>
<evidence type="ECO:0000313" key="8">
    <source>
        <dbReference type="Proteomes" id="UP000187209"/>
    </source>
</evidence>
<keyword evidence="4" id="KW-0067">ATP-binding</keyword>
<dbReference type="Pfam" id="PF07714">
    <property type="entry name" value="PK_Tyr_Ser-Thr"/>
    <property type="match status" value="1"/>
</dbReference>
<feature type="domain" description="Protein kinase" evidence="6">
    <location>
        <begin position="313"/>
        <end position="570"/>
    </location>
</feature>
<dbReference type="InterPro" id="IPR000719">
    <property type="entry name" value="Prot_kinase_dom"/>
</dbReference>
<evidence type="ECO:0000313" key="7">
    <source>
        <dbReference type="EMBL" id="OMJ77585.1"/>
    </source>
</evidence>
<keyword evidence="1" id="KW-0808">Transferase</keyword>
<feature type="transmembrane region" description="Helical" evidence="5">
    <location>
        <begin position="6"/>
        <end position="24"/>
    </location>
</feature>
<evidence type="ECO:0000256" key="5">
    <source>
        <dbReference type="SAM" id="Phobius"/>
    </source>
</evidence>
<feature type="transmembrane region" description="Helical" evidence="5">
    <location>
        <begin position="131"/>
        <end position="152"/>
    </location>
</feature>
<keyword evidence="2" id="KW-0547">Nucleotide-binding</keyword>
<dbReference type="InterPro" id="IPR001245">
    <property type="entry name" value="Ser-Thr/Tyr_kinase_cat_dom"/>
</dbReference>
<gene>
    <name evidence="7" type="ORF">SteCoe_22793</name>
</gene>
<feature type="transmembrane region" description="Helical" evidence="5">
    <location>
        <begin position="87"/>
        <end position="104"/>
    </location>
</feature>
<organism evidence="7 8">
    <name type="scientific">Stentor coeruleus</name>
    <dbReference type="NCBI Taxonomy" id="5963"/>
    <lineage>
        <taxon>Eukaryota</taxon>
        <taxon>Sar</taxon>
        <taxon>Alveolata</taxon>
        <taxon>Ciliophora</taxon>
        <taxon>Postciliodesmatophora</taxon>
        <taxon>Heterotrichea</taxon>
        <taxon>Heterotrichida</taxon>
        <taxon>Stentoridae</taxon>
        <taxon>Stentor</taxon>
    </lineage>
</organism>
<keyword evidence="5" id="KW-1133">Transmembrane helix</keyword>
<evidence type="ECO:0000259" key="6">
    <source>
        <dbReference type="PROSITE" id="PS50011"/>
    </source>
</evidence>